<name>A0A1E4TLK7_9ASCO</name>
<proteinExistence type="predicted"/>
<accession>A0A1E4TLK7</accession>
<protein>
    <submittedName>
        <fullName evidence="1">Uncharacterized protein</fullName>
    </submittedName>
</protein>
<dbReference type="Proteomes" id="UP000095023">
    <property type="component" value="Unassembled WGS sequence"/>
</dbReference>
<organism evidence="1 2">
    <name type="scientific">Tortispora caseinolytica NRRL Y-17796</name>
    <dbReference type="NCBI Taxonomy" id="767744"/>
    <lineage>
        <taxon>Eukaryota</taxon>
        <taxon>Fungi</taxon>
        <taxon>Dikarya</taxon>
        <taxon>Ascomycota</taxon>
        <taxon>Saccharomycotina</taxon>
        <taxon>Trigonopsidomycetes</taxon>
        <taxon>Trigonopsidales</taxon>
        <taxon>Trigonopsidaceae</taxon>
        <taxon>Tortispora</taxon>
    </lineage>
</organism>
<dbReference type="AlphaFoldDB" id="A0A1E4TLK7"/>
<evidence type="ECO:0000313" key="2">
    <source>
        <dbReference type="Proteomes" id="UP000095023"/>
    </source>
</evidence>
<dbReference type="EMBL" id="KV453841">
    <property type="protein sequence ID" value="ODV92634.1"/>
    <property type="molecule type" value="Genomic_DNA"/>
</dbReference>
<sequence>MTCRDRDHEYAVQRPFVSRDNADQNDVQCFGSMMINEQTESACYWGATTADGHEVMQCHWQTSMDENGDGPCYYSTQTVIKNLKRPVTSLVPSNNHSQIYLAHTSLRYTTDIVRLYDVNISRESWSINIHDALDDNSGQKPDSCTLLKRNAVLNKCNYKESAPSDFGHPVARLDPQLAKRPFYELVCIGHRGGILFLDHRMSVPPLIITEPSLVVRGPGSDCLIDPQWADPTTLICYTMQHESLVYDIRASKNMPASIKGPNSIAAQTFLPGGCLIACVYFDTPQTLKLRITTFSGITLSETVIDCVSKTQYSSYRISSMVDPENNQAVLLLLHKEGTASELFIYSYLPFPGLQLVATHQLTYGVHDKLERSISSFTPEGNILVGLVKDIKGSGNPFDTAKMAIFER</sequence>
<evidence type="ECO:0000313" key="1">
    <source>
        <dbReference type="EMBL" id="ODV92634.1"/>
    </source>
</evidence>
<keyword evidence="2" id="KW-1185">Reference proteome</keyword>
<gene>
    <name evidence="1" type="ORF">CANCADRAFT_90102</name>
</gene>
<reference evidence="2" key="1">
    <citation type="submission" date="2016-02" db="EMBL/GenBank/DDBJ databases">
        <title>Comparative genomics of biotechnologically important yeasts.</title>
        <authorList>
            <consortium name="DOE Joint Genome Institute"/>
            <person name="Riley R."/>
            <person name="Haridas S."/>
            <person name="Wolfe K.H."/>
            <person name="Lopes M.R."/>
            <person name="Hittinger C.T."/>
            <person name="Goker M."/>
            <person name="Salamov A."/>
            <person name="Wisecaver J."/>
            <person name="Long T.M."/>
            <person name="Aerts A.L."/>
            <person name="Barry K."/>
            <person name="Choi C."/>
            <person name="Clum A."/>
            <person name="Coughlan A.Y."/>
            <person name="Deshpande S."/>
            <person name="Douglass A.P."/>
            <person name="Hanson S.J."/>
            <person name="Klenk H.-P."/>
            <person name="Labutti K."/>
            <person name="Lapidus A."/>
            <person name="Lindquist E."/>
            <person name="Lipzen A."/>
            <person name="Meier-Kolthoff J.P."/>
            <person name="Ohm R.A."/>
            <person name="Otillar R.P."/>
            <person name="Pangilinan J."/>
            <person name="Peng Y."/>
            <person name="Rokas A."/>
            <person name="Rosa C.A."/>
            <person name="Scheuner C."/>
            <person name="Sibirny A.A."/>
            <person name="Slot J.C."/>
            <person name="Stielow J.B."/>
            <person name="Sun H."/>
            <person name="Kurtzman C.P."/>
            <person name="Blackwell M."/>
            <person name="Jeffries T.W."/>
            <person name="Grigoriev I.V."/>
        </authorList>
    </citation>
    <scope>NUCLEOTIDE SEQUENCE [LARGE SCALE GENOMIC DNA]</scope>
    <source>
        <strain evidence="2">NRRL Y-17796</strain>
    </source>
</reference>